<dbReference type="RefSeq" id="WP_135644377.1">
    <property type="nucleotide sequence ID" value="NZ_RQER01000004.1"/>
</dbReference>
<gene>
    <name evidence="5" type="primary">maf</name>
    <name evidence="5" type="ORF">EHO57_07575</name>
    <name evidence="6" type="ORF">EHQ53_06745</name>
</gene>
<accession>A0A5F1ZWD0</accession>
<protein>
    <recommendedName>
        <fullName evidence="4">dTTP/UTP pyrophosphatase</fullName>
        <shortName evidence="4">dTTPase/UTPase</shortName>
        <ecNumber evidence="4">3.6.1.9</ecNumber>
    </recommendedName>
    <alternativeName>
        <fullName evidence="4">Nucleoside triphosphate pyrophosphatase</fullName>
    </alternativeName>
    <alternativeName>
        <fullName evidence="4">Nucleotide pyrophosphatase</fullName>
        <shortName evidence="4">Nucleotide PPase</shortName>
    </alternativeName>
</protein>
<dbReference type="EMBL" id="RQER01000004">
    <property type="protein sequence ID" value="TGK03140.1"/>
    <property type="molecule type" value="Genomic_DNA"/>
</dbReference>
<dbReference type="GO" id="GO:0005737">
    <property type="term" value="C:cytoplasm"/>
    <property type="evidence" value="ECO:0007669"/>
    <property type="project" value="UniProtKB-SubCell"/>
</dbReference>
<organism evidence="5 8">
    <name type="scientific">Leptospira langatensis</name>
    <dbReference type="NCBI Taxonomy" id="2484983"/>
    <lineage>
        <taxon>Bacteria</taxon>
        <taxon>Pseudomonadati</taxon>
        <taxon>Spirochaetota</taxon>
        <taxon>Spirochaetia</taxon>
        <taxon>Leptospirales</taxon>
        <taxon>Leptospiraceae</taxon>
        <taxon>Leptospira</taxon>
    </lineage>
</organism>
<feature type="active site" description="Proton acceptor" evidence="4">
    <location>
        <position position="66"/>
    </location>
</feature>
<dbReference type="InterPro" id="IPR003697">
    <property type="entry name" value="Maf-like"/>
</dbReference>
<keyword evidence="7" id="KW-1185">Reference proteome</keyword>
<feature type="site" description="Important for substrate specificity" evidence="4">
    <location>
        <position position="10"/>
    </location>
</feature>
<evidence type="ECO:0000256" key="4">
    <source>
        <dbReference type="HAMAP-Rule" id="MF_00528"/>
    </source>
</evidence>
<dbReference type="AlphaFoldDB" id="A0A5F1ZWD0"/>
<dbReference type="EMBL" id="RQGC01000004">
    <property type="protein sequence ID" value="TGL41897.1"/>
    <property type="molecule type" value="Genomic_DNA"/>
</dbReference>
<dbReference type="PANTHER" id="PTHR43213:SF5">
    <property type="entry name" value="BIFUNCTIONAL DTTP_UTP PYROPHOSPHATASE_METHYLTRANSFERASE PROTEIN-RELATED"/>
    <property type="match status" value="1"/>
</dbReference>
<dbReference type="HAMAP" id="MF_00528">
    <property type="entry name" value="Maf"/>
    <property type="match status" value="1"/>
</dbReference>
<dbReference type="Proteomes" id="UP000297946">
    <property type="component" value="Unassembled WGS sequence"/>
</dbReference>
<keyword evidence="3 4" id="KW-0546">Nucleotide metabolism</keyword>
<dbReference type="SUPFAM" id="SSF52972">
    <property type="entry name" value="ITPase-like"/>
    <property type="match status" value="1"/>
</dbReference>
<reference evidence="6" key="1">
    <citation type="submission" date="2018-10" db="EMBL/GenBank/DDBJ databases">
        <authorList>
            <person name="Vincent A.T."/>
            <person name="Schiettekatte O."/>
            <person name="Bourhy P."/>
            <person name="Veyrier F.J."/>
            <person name="Picardeau M."/>
        </authorList>
    </citation>
    <scope>NUCLEOTIDE SEQUENCE</scope>
    <source>
        <strain evidence="6">201702690</strain>
    </source>
</reference>
<dbReference type="CDD" id="cd00555">
    <property type="entry name" value="Maf"/>
    <property type="match status" value="1"/>
</dbReference>
<keyword evidence="4" id="KW-0963">Cytoplasm</keyword>
<comment type="catalytic activity">
    <reaction evidence="4">
        <text>dTTP + H2O = dTMP + diphosphate + H(+)</text>
        <dbReference type="Rhea" id="RHEA:28534"/>
        <dbReference type="ChEBI" id="CHEBI:15377"/>
        <dbReference type="ChEBI" id="CHEBI:15378"/>
        <dbReference type="ChEBI" id="CHEBI:33019"/>
        <dbReference type="ChEBI" id="CHEBI:37568"/>
        <dbReference type="ChEBI" id="CHEBI:63528"/>
        <dbReference type="EC" id="3.6.1.9"/>
    </reaction>
</comment>
<dbReference type="PIRSF" id="PIRSF006305">
    <property type="entry name" value="Maf"/>
    <property type="match status" value="1"/>
</dbReference>
<comment type="cofactor">
    <cofactor evidence="1 4">
        <name>a divalent metal cation</name>
        <dbReference type="ChEBI" id="CHEBI:60240"/>
    </cofactor>
</comment>
<comment type="subcellular location">
    <subcellularLocation>
        <location evidence="4">Cytoplasm</location>
    </subcellularLocation>
</comment>
<feature type="site" description="Important for substrate specificity" evidence="4">
    <location>
        <position position="67"/>
    </location>
</feature>
<dbReference type="EC" id="3.6.1.9" evidence="4"/>
<reference evidence="5 8" key="2">
    <citation type="journal article" date="2019" name="PLoS Negl. Trop. Dis.">
        <title>Revisiting the worldwide diversity of Leptospira species in the environment.</title>
        <authorList>
            <person name="Vincent A.T."/>
            <person name="Schiettekatte O."/>
            <person name="Bourhy P."/>
            <person name="Veyrier F.J."/>
            <person name="Picardeau M."/>
        </authorList>
    </citation>
    <scope>NUCLEOTIDE SEQUENCE [LARGE SCALE GENOMIC DNA]</scope>
    <source>
        <strain evidence="6">201702690</strain>
        <strain evidence="5 8">SSW18</strain>
    </source>
</reference>
<comment type="caution">
    <text evidence="5">The sequence shown here is derived from an EMBL/GenBank/DDBJ whole genome shotgun (WGS) entry which is preliminary data.</text>
</comment>
<evidence type="ECO:0000256" key="1">
    <source>
        <dbReference type="ARBA" id="ARBA00001968"/>
    </source>
</evidence>
<comment type="function">
    <text evidence="4">Nucleoside triphosphate pyrophosphatase that hydrolyzes dTTP and UTP. May have a dual role in cell division arrest and in preventing the incorporation of modified nucleotides into cellular nucleic acids.</text>
</comment>
<dbReference type="GO" id="GO:0047429">
    <property type="term" value="F:nucleoside triphosphate diphosphatase activity"/>
    <property type="evidence" value="ECO:0007669"/>
    <property type="project" value="UniProtKB-EC"/>
</dbReference>
<comment type="catalytic activity">
    <reaction evidence="4">
        <text>UTP + H2O = UMP + diphosphate + H(+)</text>
        <dbReference type="Rhea" id="RHEA:29395"/>
        <dbReference type="ChEBI" id="CHEBI:15377"/>
        <dbReference type="ChEBI" id="CHEBI:15378"/>
        <dbReference type="ChEBI" id="CHEBI:33019"/>
        <dbReference type="ChEBI" id="CHEBI:46398"/>
        <dbReference type="ChEBI" id="CHEBI:57865"/>
        <dbReference type="EC" id="3.6.1.9"/>
    </reaction>
</comment>
<dbReference type="NCBIfam" id="TIGR00172">
    <property type="entry name" value="maf"/>
    <property type="match status" value="1"/>
</dbReference>
<evidence type="ECO:0000313" key="7">
    <source>
        <dbReference type="Proteomes" id="UP000297273"/>
    </source>
</evidence>
<comment type="caution">
    <text evidence="4">Lacks conserved residue(s) required for the propagation of feature annotation.</text>
</comment>
<dbReference type="Proteomes" id="UP000297273">
    <property type="component" value="Unassembled WGS sequence"/>
</dbReference>
<proteinExistence type="inferred from homology"/>
<evidence type="ECO:0000313" key="6">
    <source>
        <dbReference type="EMBL" id="TGL41897.1"/>
    </source>
</evidence>
<dbReference type="Pfam" id="PF02545">
    <property type="entry name" value="Maf"/>
    <property type="match status" value="1"/>
</dbReference>
<dbReference type="OrthoDB" id="9807767at2"/>
<feature type="site" description="Important for substrate specificity" evidence="4">
    <location>
        <position position="149"/>
    </location>
</feature>
<dbReference type="Gene3D" id="3.90.950.10">
    <property type="match status" value="1"/>
</dbReference>
<name>A0A5F1ZWD0_9LEPT</name>
<comment type="similarity">
    <text evidence="4">Belongs to the Maf family. YhdE subfamily.</text>
</comment>
<dbReference type="GO" id="GO:0009117">
    <property type="term" value="P:nucleotide metabolic process"/>
    <property type="evidence" value="ECO:0007669"/>
    <property type="project" value="UniProtKB-KW"/>
</dbReference>
<sequence>MLILRSQSPRRKEILQSLGLEFQVLPLPINEANLDQEKPLEYLKRVTVAKLGPSSADTEQVIVSSDTIVVYQDRILQKPADDVEAFQMLSMLSGKSHRVYSGIGIRTANSEIFDYDSSDVEFHDWKEDQIKAYILEAKPFDKAGAYGIQDRNSPAKSYQGSYTNILGFPIRKFFLYHSLWSKFL</sequence>
<dbReference type="PANTHER" id="PTHR43213">
    <property type="entry name" value="BIFUNCTIONAL DTTP/UTP PYROPHOSPHATASE/METHYLTRANSFERASE PROTEIN-RELATED"/>
    <property type="match status" value="1"/>
</dbReference>
<keyword evidence="2 4" id="KW-0378">Hydrolase</keyword>
<evidence type="ECO:0000256" key="2">
    <source>
        <dbReference type="ARBA" id="ARBA00022801"/>
    </source>
</evidence>
<evidence type="ECO:0000313" key="5">
    <source>
        <dbReference type="EMBL" id="TGK03140.1"/>
    </source>
</evidence>
<evidence type="ECO:0000256" key="3">
    <source>
        <dbReference type="ARBA" id="ARBA00023080"/>
    </source>
</evidence>
<evidence type="ECO:0000313" key="8">
    <source>
        <dbReference type="Proteomes" id="UP000297946"/>
    </source>
</evidence>
<dbReference type="InterPro" id="IPR029001">
    <property type="entry name" value="ITPase-like_fam"/>
</dbReference>